<proteinExistence type="predicted"/>
<feature type="chain" id="PRO_5046185223" evidence="2">
    <location>
        <begin position="28"/>
        <end position="1061"/>
    </location>
</feature>
<feature type="non-terminal residue" evidence="3">
    <location>
        <position position="1061"/>
    </location>
</feature>
<accession>A0ABN9SBB9</accession>
<evidence type="ECO:0000256" key="1">
    <source>
        <dbReference type="SAM" id="MobiDB-lite"/>
    </source>
</evidence>
<keyword evidence="4" id="KW-1185">Reference proteome</keyword>
<organism evidence="3 4">
    <name type="scientific">Prorocentrum cordatum</name>
    <dbReference type="NCBI Taxonomy" id="2364126"/>
    <lineage>
        <taxon>Eukaryota</taxon>
        <taxon>Sar</taxon>
        <taxon>Alveolata</taxon>
        <taxon>Dinophyceae</taxon>
        <taxon>Prorocentrales</taxon>
        <taxon>Prorocentraceae</taxon>
        <taxon>Prorocentrum</taxon>
    </lineage>
</organism>
<sequence length="1061" mass="112594">MQPGPQIAVLAALYTLTSNLFWAGLRSVPVPEPSLSAEAGNVVAAAAGAALDAAESAERAEAASGAAGASCEGAAARLDSLEARVLELAQLLQSSGGIPLGAPPPSPEPPASPWAALSAGLAALLGSWVLDVVKTGYSRSGQAIAVAEWCARLVSGLHVGVFYPTDPAFWHERILLWPASGDTVPRHWYVVTPDSDVYAETVTAGLGWGSRFAILDDAGGNPIIPGGALYAFQQLPTDEVLQGWIAEAIADSVAAGIVVLGPSDLMYLQRDGQEVPLGDVVPLPPALPAAAPEAADAVGDLGGTSPKEGKERLLESQARWGICPEVCHLPCFQQMLEYAGASGHKCWCPPALQPWRRALAREVLWRKWRRPGIPVKLAKRGVAEACKWIWLRAPDMGALGMEGDMVAIYLVRTIGWIGCPGGGSVEAWKEWWEALEALRLYAGVPQAWAVHVAAGLKSAMEPWERMALRGGVEETVLIGGGAAEIWAGAADWARGVHGAMGANEGRLALRVSDNASAEAWLRRRGAKERMMLHLDANGFLQTAILSGDRQAVEAGARVRAQLASTELRFMCDRCGKDHLRSADGTWISDTTRQMVAQNRLHAYINGANMGWLCDICWLRHLEEQGLPTPPGATVADKVKEHEQQRTGANNDKAKTLPSLGHLSLGFGCSPQADTRTLADLLMTPTGMKIPERANTTIPILRIRNERFGLKAAQAQIYSARTELEDLRAVIDGCGNPAAHVKLQYKKELGAMVAVGFFASMYDARTVAVQLDTFEFTPGYPLKAQAEEARSDDLAPQPALGRAAGHPQGARAGPKALREGVESAKPETLIEIQRRANGKSWEAGTDYPVSNCVGAGRIEGWFVTPKDKVERSGFGHLQSFSFEGNLVFHAEWSELLAGVNYSARDPVSFEVVVFPNGDHEARHAAAAEEHLAPPPGEGPTPWSGAARPGEPAPPNAGLADGKANGGKDMGYKDKGKGSDAAIVENSKGAGKKDIGGAQWIPGGGGWGWSPAASWAAEPWGGGWGACGSDTWGGSSWSGSSKWAAPFRGVPEFAVNPWQKHED</sequence>
<feature type="signal peptide" evidence="2">
    <location>
        <begin position="1"/>
        <end position="27"/>
    </location>
</feature>
<dbReference type="EMBL" id="CAUYUJ010010080">
    <property type="protein sequence ID" value="CAK0828509.1"/>
    <property type="molecule type" value="Genomic_DNA"/>
</dbReference>
<evidence type="ECO:0000313" key="4">
    <source>
        <dbReference type="Proteomes" id="UP001189429"/>
    </source>
</evidence>
<name>A0ABN9SBB9_9DINO</name>
<gene>
    <name evidence="3" type="ORF">PCOR1329_LOCUS27712</name>
</gene>
<evidence type="ECO:0000313" key="3">
    <source>
        <dbReference type="EMBL" id="CAK0828509.1"/>
    </source>
</evidence>
<reference evidence="3" key="1">
    <citation type="submission" date="2023-10" db="EMBL/GenBank/DDBJ databases">
        <authorList>
            <person name="Chen Y."/>
            <person name="Shah S."/>
            <person name="Dougan E. K."/>
            <person name="Thang M."/>
            <person name="Chan C."/>
        </authorList>
    </citation>
    <scope>NUCLEOTIDE SEQUENCE [LARGE SCALE GENOMIC DNA]</scope>
</reference>
<dbReference type="Proteomes" id="UP001189429">
    <property type="component" value="Unassembled WGS sequence"/>
</dbReference>
<evidence type="ECO:0000256" key="2">
    <source>
        <dbReference type="SAM" id="SignalP"/>
    </source>
</evidence>
<comment type="caution">
    <text evidence="3">The sequence shown here is derived from an EMBL/GenBank/DDBJ whole genome shotgun (WGS) entry which is preliminary data.</text>
</comment>
<feature type="region of interest" description="Disordered" evidence="1">
    <location>
        <begin position="786"/>
        <end position="812"/>
    </location>
</feature>
<protein>
    <submittedName>
        <fullName evidence="3">Uncharacterized protein</fullName>
    </submittedName>
</protein>
<feature type="region of interest" description="Disordered" evidence="1">
    <location>
        <begin position="929"/>
        <end position="977"/>
    </location>
</feature>
<keyword evidence="2" id="KW-0732">Signal</keyword>